<accession>A0A953SCY3</accession>
<evidence type="ECO:0000313" key="1">
    <source>
        <dbReference type="EMBL" id="MBZ0157855.1"/>
    </source>
</evidence>
<name>A0A953SCY3_9BACT</name>
<dbReference type="EMBL" id="JAIOIV010000130">
    <property type="protein sequence ID" value="MBZ0157855.1"/>
    <property type="molecule type" value="Genomic_DNA"/>
</dbReference>
<proteinExistence type="predicted"/>
<dbReference type="AlphaFoldDB" id="A0A953SCY3"/>
<comment type="caution">
    <text evidence="1">The sequence shown here is derived from an EMBL/GenBank/DDBJ whole genome shotgun (WGS) entry which is preliminary data.</text>
</comment>
<organism evidence="1 2">
    <name type="scientific">Candidatus Nitrobium versatile</name>
    <dbReference type="NCBI Taxonomy" id="2884831"/>
    <lineage>
        <taxon>Bacteria</taxon>
        <taxon>Pseudomonadati</taxon>
        <taxon>Nitrospirota</taxon>
        <taxon>Nitrospiria</taxon>
        <taxon>Nitrospirales</taxon>
        <taxon>Nitrospiraceae</taxon>
        <taxon>Candidatus Nitrobium</taxon>
    </lineage>
</organism>
<dbReference type="Proteomes" id="UP000705867">
    <property type="component" value="Unassembled WGS sequence"/>
</dbReference>
<evidence type="ECO:0000313" key="2">
    <source>
        <dbReference type="Proteomes" id="UP000705867"/>
    </source>
</evidence>
<reference evidence="1" key="1">
    <citation type="journal article" date="2021" name="bioRxiv">
        <title>Unraveling nitrogen, sulfur and carbon metabolic pathways and microbial community transcriptional responses to substrate deprivation and toxicity stresses in a bioreactor mimicking anoxic brackish coastal sediment conditions.</title>
        <authorList>
            <person name="Martins P.D."/>
            <person name="Echeveste M.J."/>
            <person name="Arshad A."/>
            <person name="Kurth J."/>
            <person name="Ouboter H."/>
            <person name="Jetten M.S.M."/>
            <person name="Welte C.U."/>
        </authorList>
    </citation>
    <scope>NUCLEOTIDE SEQUENCE</scope>
    <source>
        <strain evidence="1">MAG_39</strain>
    </source>
</reference>
<gene>
    <name evidence="1" type="ORF">K8I29_16790</name>
</gene>
<sequence length="311" mass="33829">MQHTFSLVVSLILLIPAVSWAHGLAGKRFFPTTFAVEDPFVSDELSLLFSHIKEPGEEEHPSVRETEISLEYSKRITPRLGVSAGESYRHLDFVEAGSDSGFGNLELGAKYQFLTSEEHEAVFSFGVEVELGGTGTRRIGAESFSVITPALFFGKGFGDLPETVKFLRPVAITGVAGPAIPTRSKNIVLSEETGEAGIERNPVTLTWGFALQYSLPYLQSFVRDVGLGAPFNRMVVLTEFPLETCLNRGCGGQTTGTITPGFVWIGRNMQLGVAAQIPLNSRSGKNVGVFGLIHFFLDDLFPRGIGRPVFP</sequence>
<protein>
    <submittedName>
        <fullName evidence="1">Uncharacterized protein</fullName>
    </submittedName>
</protein>
<reference evidence="1" key="2">
    <citation type="submission" date="2021-08" db="EMBL/GenBank/DDBJ databases">
        <authorList>
            <person name="Dalcin Martins P."/>
        </authorList>
    </citation>
    <scope>NUCLEOTIDE SEQUENCE</scope>
    <source>
        <strain evidence="1">MAG_39</strain>
    </source>
</reference>